<dbReference type="Pfam" id="PF00702">
    <property type="entry name" value="Hydrolase"/>
    <property type="match status" value="1"/>
</dbReference>
<organism evidence="2 3">
    <name type="scientific">Chitinivibrio alkaliphilus ACht1</name>
    <dbReference type="NCBI Taxonomy" id="1313304"/>
    <lineage>
        <taxon>Bacteria</taxon>
        <taxon>Pseudomonadati</taxon>
        <taxon>Fibrobacterota</taxon>
        <taxon>Chitinivibrionia</taxon>
        <taxon>Chitinivibrionales</taxon>
        <taxon>Chitinivibrionaceae</taxon>
        <taxon>Chitinivibrio</taxon>
    </lineage>
</organism>
<dbReference type="InterPro" id="IPR036412">
    <property type="entry name" value="HAD-like_sf"/>
</dbReference>
<comment type="caution">
    <text evidence="2">The sequence shown here is derived from an EMBL/GenBank/DDBJ whole genome shotgun (WGS) entry which is preliminary data.</text>
</comment>
<dbReference type="EMBL" id="ASJR01000024">
    <property type="protein sequence ID" value="ERP30966.1"/>
    <property type="molecule type" value="Genomic_DNA"/>
</dbReference>
<keyword evidence="1 2" id="KW-0378">Hydrolase</keyword>
<dbReference type="Proteomes" id="UP000017148">
    <property type="component" value="Unassembled WGS sequence"/>
</dbReference>
<evidence type="ECO:0000256" key="1">
    <source>
        <dbReference type="ARBA" id="ARBA00022801"/>
    </source>
</evidence>
<dbReference type="SUPFAM" id="SSF56784">
    <property type="entry name" value="HAD-like"/>
    <property type="match status" value="1"/>
</dbReference>
<dbReference type="eggNOG" id="COG1011">
    <property type="taxonomic scope" value="Bacteria"/>
</dbReference>
<dbReference type="STRING" id="1313304.CALK_2161"/>
<protein>
    <submittedName>
        <fullName evidence="2">Hydrolase</fullName>
    </submittedName>
</protein>
<accession>U7D5W9</accession>
<dbReference type="InterPro" id="IPR051540">
    <property type="entry name" value="S-2-haloacid_dehalogenase"/>
</dbReference>
<gene>
    <name evidence="2" type="ORF">CALK_2161</name>
</gene>
<evidence type="ECO:0000313" key="2">
    <source>
        <dbReference type="EMBL" id="ERP30966.1"/>
    </source>
</evidence>
<sequence length="320" mass="36888">MSVVAEFAALLHRDYPSRARRTSSMEFQAKTERLGDIQAVIFDVYGTLVDYWQNAFNDEEEKGALLRSVFTQTSDFFHFTPFLEKINPSMSPGETLFDFYHNLIGMKHEEARKKGKDFPEIEIDEIWHVILSILENNGYVPTGYIEDLPRNEAARIVAYYYNFFALNRGFFPEVFATLQALRQDNISLGILSNAQFYTPIDMNHFLREQSNNTVVDLYELFDLDLCFYSYQYGIAKPGEFLYTRLLSALKSMEIAPSQTLFVGNDLELDMMSAREVGLRTAFFTGNKESTFLHGRGEEFVPDLSFSHFSQLPEKVSFHGV</sequence>
<dbReference type="SFLD" id="SFLDG01129">
    <property type="entry name" value="C1.5:_HAD__Beta-PGM__Phosphata"/>
    <property type="match status" value="1"/>
</dbReference>
<dbReference type="OrthoDB" id="9794086at2"/>
<evidence type="ECO:0000313" key="3">
    <source>
        <dbReference type="Proteomes" id="UP000017148"/>
    </source>
</evidence>
<dbReference type="AlphaFoldDB" id="U7D5W9"/>
<dbReference type="InterPro" id="IPR023214">
    <property type="entry name" value="HAD_sf"/>
</dbReference>
<dbReference type="RefSeq" id="WP_022637539.1">
    <property type="nucleotide sequence ID" value="NZ_ASJR01000024.1"/>
</dbReference>
<keyword evidence="3" id="KW-1185">Reference proteome</keyword>
<dbReference type="PANTHER" id="PTHR43316">
    <property type="entry name" value="HYDROLASE, HALOACID DELAHOGENASE-RELATED"/>
    <property type="match status" value="1"/>
</dbReference>
<reference evidence="2 3" key="1">
    <citation type="journal article" date="2013" name="Environ. Microbiol.">
        <title>Genome analysis of Chitinivibrio alkaliphilus gen. nov., sp. nov., a novel extremely haloalkaliphilic anaerobic chitinolytic bacterium from the candidate phylum Termite Group 3.</title>
        <authorList>
            <person name="Sorokin D.Y."/>
            <person name="Gumerov V.M."/>
            <person name="Rakitin A.L."/>
            <person name="Beletsky A.V."/>
            <person name="Damste J.S."/>
            <person name="Muyzer G."/>
            <person name="Mardanov A.V."/>
            <person name="Ravin N.V."/>
        </authorList>
    </citation>
    <scope>NUCLEOTIDE SEQUENCE [LARGE SCALE GENOMIC DNA]</scope>
    <source>
        <strain evidence="2 3">ACht1</strain>
    </source>
</reference>
<dbReference type="Gene3D" id="3.40.50.1000">
    <property type="entry name" value="HAD superfamily/HAD-like"/>
    <property type="match status" value="1"/>
</dbReference>
<dbReference type="SFLD" id="SFLDS00003">
    <property type="entry name" value="Haloacid_Dehalogenase"/>
    <property type="match status" value="1"/>
</dbReference>
<dbReference type="GO" id="GO:0016787">
    <property type="term" value="F:hydrolase activity"/>
    <property type="evidence" value="ECO:0007669"/>
    <property type="project" value="UniProtKB-KW"/>
</dbReference>
<proteinExistence type="predicted"/>
<name>U7D5W9_9BACT</name>